<proteinExistence type="predicted"/>
<accession>A0A542BV66</accession>
<reference evidence="2" key="2">
    <citation type="submission" date="2019-08" db="EMBL/GenBank/DDBJ databases">
        <title>Investigation of anaerobic lignin degradation for improved lignocellulosic biofuels.</title>
        <authorList>
            <person name="Deangelis K.PhD."/>
        </authorList>
    </citation>
    <scope>NUCLEOTIDE SEQUENCE [LARGE SCALE GENOMIC DNA]</scope>
    <source>
        <strain evidence="2">128R</strain>
    </source>
</reference>
<gene>
    <name evidence="2" type="ORF">FHU10_2526</name>
</gene>
<dbReference type="OrthoDB" id="6429059at2"/>
<organism evidence="2">
    <name type="scientific">Serratia fonticola</name>
    <dbReference type="NCBI Taxonomy" id="47917"/>
    <lineage>
        <taxon>Bacteria</taxon>
        <taxon>Pseudomonadati</taxon>
        <taxon>Pseudomonadota</taxon>
        <taxon>Gammaproteobacteria</taxon>
        <taxon>Enterobacterales</taxon>
        <taxon>Yersiniaceae</taxon>
        <taxon>Serratia</taxon>
    </lineage>
</organism>
<evidence type="ECO:0000256" key="1">
    <source>
        <dbReference type="SAM" id="MobiDB-lite"/>
    </source>
</evidence>
<feature type="compositionally biased region" description="Basic and acidic residues" evidence="1">
    <location>
        <begin position="36"/>
        <end position="45"/>
    </location>
</feature>
<feature type="region of interest" description="Disordered" evidence="1">
    <location>
        <begin position="36"/>
        <end position="60"/>
    </location>
</feature>
<comment type="caution">
    <text evidence="2">The sequence shown here is derived from an EMBL/GenBank/DDBJ whole genome shotgun (WGS) entry which is preliminary data.</text>
</comment>
<protein>
    <submittedName>
        <fullName evidence="2">Uncharacterized protein</fullName>
    </submittedName>
</protein>
<dbReference type="EMBL" id="VISQ01000001">
    <property type="protein sequence ID" value="TVZ69980.1"/>
    <property type="molecule type" value="Genomic_DNA"/>
</dbReference>
<evidence type="ECO:0000313" key="2">
    <source>
        <dbReference type="EMBL" id="TVZ69980.1"/>
    </source>
</evidence>
<dbReference type="AlphaFoldDB" id="A0A542BV66"/>
<reference evidence="2" key="1">
    <citation type="submission" date="2019-06" db="EMBL/GenBank/DDBJ databases">
        <authorList>
            <person name="Deangelis K."/>
            <person name="Huntemann M."/>
            <person name="Clum A."/>
            <person name="Pillay M."/>
            <person name="Palaniappan K."/>
            <person name="Varghese N."/>
            <person name="Mikhailova N."/>
            <person name="Stamatis D."/>
            <person name="Reddy T."/>
            <person name="Daum C."/>
            <person name="Shapiro N."/>
            <person name="Ivanova N."/>
            <person name="Kyrpides N."/>
            <person name="Woyke T."/>
        </authorList>
    </citation>
    <scope>NUCLEOTIDE SEQUENCE [LARGE SCALE GENOMIC DNA]</scope>
    <source>
        <strain evidence="2">128R</strain>
    </source>
</reference>
<sequence>MLMSKAAYAKHRGVSRQTVYDWIAKNEVVMSGTKIDVEATERQRQGSDNPGPEDTTTNPWAHRKLEMTWGDFWKAVQAKDGKVPRPTTDESIEQRVRHAADELNWSVEFLEDEGIYLDDGDTVHYFQQYNLMQNAELAIGLLRREVCYVAAQCTNDLDDWSSEGLRALAEWDR</sequence>
<name>A0A542BV66_SERFO</name>